<dbReference type="Pfam" id="PF12937">
    <property type="entry name" value="F-box-like"/>
    <property type="match status" value="1"/>
</dbReference>
<keyword evidence="1" id="KW-0853">WD repeat</keyword>
<feature type="non-terminal residue" evidence="4">
    <location>
        <position position="1"/>
    </location>
</feature>
<evidence type="ECO:0000313" key="4">
    <source>
        <dbReference type="EMBL" id="CAF5192432.1"/>
    </source>
</evidence>
<dbReference type="AlphaFoldDB" id="A0A8S3I0C7"/>
<dbReference type="SMART" id="SM00256">
    <property type="entry name" value="FBOX"/>
    <property type="match status" value="1"/>
</dbReference>
<evidence type="ECO:0000256" key="1">
    <source>
        <dbReference type="ARBA" id="ARBA00022574"/>
    </source>
</evidence>
<dbReference type="InterPro" id="IPR036047">
    <property type="entry name" value="F-box-like_dom_sf"/>
</dbReference>
<proteinExistence type="predicted"/>
<feature type="domain" description="F-box" evidence="3">
    <location>
        <begin position="20"/>
        <end position="66"/>
    </location>
</feature>
<gene>
    <name evidence="4" type="ORF">SMN809_LOCUS72733</name>
</gene>
<dbReference type="SUPFAM" id="SSF50978">
    <property type="entry name" value="WD40 repeat-like"/>
    <property type="match status" value="1"/>
</dbReference>
<comment type="caution">
    <text evidence="4">The sequence shown here is derived from an EMBL/GenBank/DDBJ whole genome shotgun (WGS) entry which is preliminary data.</text>
</comment>
<evidence type="ECO:0000256" key="2">
    <source>
        <dbReference type="ARBA" id="ARBA00022737"/>
    </source>
</evidence>
<dbReference type="Gene3D" id="1.20.1280.50">
    <property type="match status" value="1"/>
</dbReference>
<sequence>SNLTLLDELIRDIDESTDVPFFNISLPREIALHIFDYLSIKDLYSCLQVCKSWHTLSCDELLWYNLYRRLKFNNLNKTNDDSWKDQVKEVILLNQQVTINFKNHQCRTTKLTNRLGIVLTCANNNQTTIVAGYSSGIVRTWSIEAVLDTEEDTEDHEQLDTPEIIYESTDTDQDTDLSSVRSVGLLKNDIYAMHDNGLLEIWTNDISDKPRFTQKLTSLPIKHLANDENILCAASRSKFSVWNFNEVNIFA</sequence>
<keyword evidence="2" id="KW-0677">Repeat</keyword>
<organism evidence="4 5">
    <name type="scientific">Rotaria magnacalcarata</name>
    <dbReference type="NCBI Taxonomy" id="392030"/>
    <lineage>
        <taxon>Eukaryota</taxon>
        <taxon>Metazoa</taxon>
        <taxon>Spiralia</taxon>
        <taxon>Gnathifera</taxon>
        <taxon>Rotifera</taxon>
        <taxon>Eurotatoria</taxon>
        <taxon>Bdelloidea</taxon>
        <taxon>Philodinida</taxon>
        <taxon>Philodinidae</taxon>
        <taxon>Rotaria</taxon>
    </lineage>
</organism>
<dbReference type="PANTHER" id="PTHR44436:SF1">
    <property type="entry name" value="F-BOX_WD REPEAT-CONTAINING PROTEIN 2"/>
    <property type="match status" value="1"/>
</dbReference>
<evidence type="ECO:0000313" key="5">
    <source>
        <dbReference type="Proteomes" id="UP000676336"/>
    </source>
</evidence>
<dbReference type="Proteomes" id="UP000676336">
    <property type="component" value="Unassembled WGS sequence"/>
</dbReference>
<reference evidence="4" key="1">
    <citation type="submission" date="2021-02" db="EMBL/GenBank/DDBJ databases">
        <authorList>
            <person name="Nowell W R."/>
        </authorList>
    </citation>
    <scope>NUCLEOTIDE SEQUENCE</scope>
</reference>
<protein>
    <recommendedName>
        <fullName evidence="3">F-box domain-containing protein</fullName>
    </recommendedName>
</protein>
<dbReference type="InterPro" id="IPR042627">
    <property type="entry name" value="FBXW2"/>
</dbReference>
<dbReference type="PANTHER" id="PTHR44436">
    <property type="entry name" value="F-BOX/WD REPEAT-CONTAINING PROTEIN 2"/>
    <property type="match status" value="1"/>
</dbReference>
<evidence type="ECO:0000259" key="3">
    <source>
        <dbReference type="PROSITE" id="PS50181"/>
    </source>
</evidence>
<dbReference type="InterPro" id="IPR001810">
    <property type="entry name" value="F-box_dom"/>
</dbReference>
<dbReference type="EMBL" id="CAJOBI010326347">
    <property type="protein sequence ID" value="CAF5192432.1"/>
    <property type="molecule type" value="Genomic_DNA"/>
</dbReference>
<dbReference type="InterPro" id="IPR036322">
    <property type="entry name" value="WD40_repeat_dom_sf"/>
</dbReference>
<name>A0A8S3I0C7_9BILA</name>
<dbReference type="SUPFAM" id="SSF81383">
    <property type="entry name" value="F-box domain"/>
    <property type="match status" value="1"/>
</dbReference>
<dbReference type="PROSITE" id="PS50181">
    <property type="entry name" value="FBOX"/>
    <property type="match status" value="1"/>
</dbReference>
<accession>A0A8S3I0C7</accession>